<keyword evidence="3 6" id="KW-1133">Transmembrane helix</keyword>
<dbReference type="STRING" id="1167006.UWK_01425"/>
<keyword evidence="4 6" id="KW-0472">Membrane</keyword>
<feature type="transmembrane region" description="Helical" evidence="6">
    <location>
        <begin position="363"/>
        <end position="385"/>
    </location>
</feature>
<evidence type="ECO:0000256" key="3">
    <source>
        <dbReference type="ARBA" id="ARBA00022989"/>
    </source>
</evidence>
<dbReference type="RefSeq" id="WP_015403676.1">
    <property type="nucleotide sequence ID" value="NC_020304.1"/>
</dbReference>
<dbReference type="eggNOG" id="COG1030">
    <property type="taxonomic scope" value="Bacteria"/>
</dbReference>
<dbReference type="SUPFAM" id="SSF52096">
    <property type="entry name" value="ClpP/crotonase"/>
    <property type="match status" value="1"/>
</dbReference>
<feature type="domain" description="NfeD-like C-terminal" evidence="7">
    <location>
        <begin position="401"/>
        <end position="455"/>
    </location>
</feature>
<name>M1PE75_DESSD</name>
<dbReference type="Proteomes" id="UP000011721">
    <property type="component" value="Chromosome"/>
</dbReference>
<evidence type="ECO:0000313" key="10">
    <source>
        <dbReference type="EMBL" id="AGF77985.1"/>
    </source>
</evidence>
<protein>
    <submittedName>
        <fullName evidence="10">Membrane-bound serine protease (ClpP class)</fullName>
    </submittedName>
</protein>
<evidence type="ECO:0000256" key="1">
    <source>
        <dbReference type="ARBA" id="ARBA00004141"/>
    </source>
</evidence>
<reference evidence="11" key="1">
    <citation type="journal article" date="2013" name="Stand. Genomic Sci.">
        <title>Complete genome sequence of Desulfocapsa sulfexigens, a marine deltaproteobacterium specialized in disproportionating inorganic sulfur compounds.</title>
        <authorList>
            <person name="Finster K.W."/>
            <person name="Kjeldsen K.U."/>
            <person name="Kube M."/>
            <person name="Reinhardt R."/>
            <person name="Mussmann M."/>
            <person name="Amann R."/>
            <person name="Schreiber L."/>
        </authorList>
    </citation>
    <scope>NUCLEOTIDE SEQUENCE [LARGE SCALE GENOMIC DNA]</scope>
    <source>
        <strain evidence="11">DSM 10523 / SB164P1</strain>
    </source>
</reference>
<dbReference type="InterPro" id="IPR012340">
    <property type="entry name" value="NA-bd_OB-fold"/>
</dbReference>
<organism evidence="10 11">
    <name type="scientific">Desulfocapsa sulfexigens (strain DSM 10523 / SB164P1)</name>
    <dbReference type="NCBI Taxonomy" id="1167006"/>
    <lineage>
        <taxon>Bacteria</taxon>
        <taxon>Pseudomonadati</taxon>
        <taxon>Thermodesulfobacteriota</taxon>
        <taxon>Desulfobulbia</taxon>
        <taxon>Desulfobulbales</taxon>
        <taxon>Desulfocapsaceae</taxon>
        <taxon>Desulfocapsa</taxon>
    </lineage>
</organism>
<feature type="domain" description="NfeD1b N-terminal" evidence="9">
    <location>
        <begin position="40"/>
        <end position="231"/>
    </location>
</feature>
<dbReference type="CDD" id="cd07020">
    <property type="entry name" value="Clp_protease_NfeD_1"/>
    <property type="match status" value="1"/>
</dbReference>
<evidence type="ECO:0000259" key="8">
    <source>
        <dbReference type="Pfam" id="PF24961"/>
    </source>
</evidence>
<dbReference type="InterPro" id="IPR056738">
    <property type="entry name" value="NfeD1b_N"/>
</dbReference>
<evidence type="ECO:0000259" key="9">
    <source>
        <dbReference type="Pfam" id="PF25145"/>
    </source>
</evidence>
<keyword evidence="2 6" id="KW-0812">Transmembrane</keyword>
<feature type="domain" description="NfeD integral membrane" evidence="8">
    <location>
        <begin position="270"/>
        <end position="384"/>
    </location>
</feature>
<dbReference type="AlphaFoldDB" id="M1PE75"/>
<dbReference type="InterPro" id="IPR052165">
    <property type="entry name" value="Membrane_assoc_protease"/>
</dbReference>
<feature type="region of interest" description="Disordered" evidence="5">
    <location>
        <begin position="142"/>
        <end position="164"/>
    </location>
</feature>
<dbReference type="Gene3D" id="3.90.226.10">
    <property type="entry name" value="2-enoyl-CoA Hydratase, Chain A, domain 1"/>
    <property type="match status" value="1"/>
</dbReference>
<dbReference type="FunFam" id="3.90.226.10:FF:000089">
    <property type="entry name" value="Membrane-bound serine protease"/>
    <property type="match status" value="1"/>
</dbReference>
<keyword evidence="10" id="KW-0645">Protease</keyword>
<dbReference type="Pfam" id="PF24961">
    <property type="entry name" value="NfeD_membrane"/>
    <property type="match status" value="1"/>
</dbReference>
<gene>
    <name evidence="10" type="ordered locus">UWK_01425</name>
</gene>
<dbReference type="Pfam" id="PF25145">
    <property type="entry name" value="NfeD1b_N"/>
    <property type="match status" value="1"/>
</dbReference>
<proteinExistence type="predicted"/>
<feature type="transmembrane region" description="Helical" evidence="6">
    <location>
        <begin position="315"/>
        <end position="332"/>
    </location>
</feature>
<dbReference type="PANTHER" id="PTHR33507:SF4">
    <property type="entry name" value="NODULATION COMPETITIVENESS PROTEIN NFED"/>
    <property type="match status" value="1"/>
</dbReference>
<evidence type="ECO:0000256" key="2">
    <source>
        <dbReference type="ARBA" id="ARBA00022692"/>
    </source>
</evidence>
<dbReference type="InterPro" id="IPR029045">
    <property type="entry name" value="ClpP/crotonase-like_dom_sf"/>
</dbReference>
<evidence type="ECO:0000313" key="11">
    <source>
        <dbReference type="Proteomes" id="UP000011721"/>
    </source>
</evidence>
<evidence type="ECO:0000256" key="6">
    <source>
        <dbReference type="SAM" id="Phobius"/>
    </source>
</evidence>
<dbReference type="GO" id="GO:0006508">
    <property type="term" value="P:proteolysis"/>
    <property type="evidence" value="ECO:0007669"/>
    <property type="project" value="UniProtKB-KW"/>
</dbReference>
<comment type="subcellular location">
    <subcellularLocation>
        <location evidence="1">Membrane</location>
        <topology evidence="1">Multi-pass membrane protein</topology>
    </subcellularLocation>
</comment>
<dbReference type="KEGG" id="dsf:UWK_01425"/>
<sequence length="460" mass="49064">MASKHGVHAGFLSALTLLFTFLILHSENGWAQPGASSAFILEVRGAIGPGVSDFVRRGLEKADREKAEIVILKLDTPGGLDMAMREIVKDVLASPVPVVSYVAPEGARAASAGTYILYASHVAAMAPATNLGAATPVTIAGMPDMEGKGEQQDDGTGGEKNLQGSQNAMKNKMVNDAEAYIVSLAEKHGRNREWAAKAVREAVSLGSAEALRLGVVDFVADNIDDLLAQIDGKEVILATGSRQLDTSDLRLVHMEKDWRTRLLMVIGDPNIAYMLMLLGMYGLFFELANPGSVLPGVLGGTALLLALYAFQMLPVNYAGLALIVLGLSFMVAEAFTPSFGVLGLGGLAAFVFGSIILMDEKSLQISLVLIGSTGLFSFVCILWILGALLSIRRKRVITGEEQMLDSIGVAMDDFTEDGRVWILGESWQANSTAPLKKGEKVKVLRQDGLCLSVTPLQEVE</sequence>
<dbReference type="HOGENOM" id="CLU_024619_1_0_7"/>
<dbReference type="Gene3D" id="2.40.50.140">
    <property type="entry name" value="Nucleic acid-binding proteins"/>
    <property type="match status" value="1"/>
</dbReference>
<evidence type="ECO:0000256" key="5">
    <source>
        <dbReference type="SAM" id="MobiDB-lite"/>
    </source>
</evidence>
<dbReference type="InterPro" id="IPR056739">
    <property type="entry name" value="NfeD_membrane"/>
</dbReference>
<dbReference type="GO" id="GO:0016020">
    <property type="term" value="C:membrane"/>
    <property type="evidence" value="ECO:0007669"/>
    <property type="project" value="UniProtKB-SubCell"/>
</dbReference>
<dbReference type="PATRIC" id="fig|1167006.5.peg.1571"/>
<evidence type="ECO:0000256" key="4">
    <source>
        <dbReference type="ARBA" id="ARBA00023136"/>
    </source>
</evidence>
<dbReference type="SUPFAM" id="SSF141322">
    <property type="entry name" value="NfeD domain-like"/>
    <property type="match status" value="1"/>
</dbReference>
<dbReference type="Pfam" id="PF01957">
    <property type="entry name" value="NfeD"/>
    <property type="match status" value="1"/>
</dbReference>
<feature type="transmembrane region" description="Helical" evidence="6">
    <location>
        <begin position="262"/>
        <end position="284"/>
    </location>
</feature>
<dbReference type="InterPro" id="IPR002810">
    <property type="entry name" value="NfeD-like_C"/>
</dbReference>
<evidence type="ECO:0000259" key="7">
    <source>
        <dbReference type="Pfam" id="PF01957"/>
    </source>
</evidence>
<dbReference type="GO" id="GO:0008233">
    <property type="term" value="F:peptidase activity"/>
    <property type="evidence" value="ECO:0007669"/>
    <property type="project" value="UniProtKB-KW"/>
</dbReference>
<keyword evidence="10" id="KW-0378">Hydrolase</keyword>
<feature type="transmembrane region" description="Helical" evidence="6">
    <location>
        <begin position="339"/>
        <end position="357"/>
    </location>
</feature>
<keyword evidence="11" id="KW-1185">Reference proteome</keyword>
<dbReference type="PANTHER" id="PTHR33507">
    <property type="entry name" value="INNER MEMBRANE PROTEIN YBBJ"/>
    <property type="match status" value="1"/>
</dbReference>
<dbReference type="EMBL" id="CP003985">
    <property type="protein sequence ID" value="AGF77985.1"/>
    <property type="molecule type" value="Genomic_DNA"/>
</dbReference>
<accession>M1PE75</accession>